<evidence type="ECO:0000256" key="2">
    <source>
        <dbReference type="ARBA" id="ARBA00022450"/>
    </source>
</evidence>
<organism evidence="5 6">
    <name type="scientific">Streptomyces tuirus</name>
    <dbReference type="NCBI Taxonomy" id="68278"/>
    <lineage>
        <taxon>Bacteria</taxon>
        <taxon>Bacillati</taxon>
        <taxon>Actinomycetota</taxon>
        <taxon>Actinomycetes</taxon>
        <taxon>Kitasatosporales</taxon>
        <taxon>Streptomycetaceae</taxon>
        <taxon>Streptomyces</taxon>
    </lineage>
</organism>
<dbReference type="GO" id="GO:0043041">
    <property type="term" value="P:amino acid activation for nonribosomal peptide biosynthetic process"/>
    <property type="evidence" value="ECO:0007669"/>
    <property type="project" value="TreeGrafter"/>
</dbReference>
<dbReference type="SUPFAM" id="SSF52777">
    <property type="entry name" value="CoA-dependent acyltransferases"/>
    <property type="match status" value="1"/>
</dbReference>
<dbReference type="AlphaFoldDB" id="A0A941J3P9"/>
<reference evidence="5 6" key="1">
    <citation type="submission" date="2021-04" db="EMBL/GenBank/DDBJ databases">
        <title>Characterization of the biosynthetic gene cluster of new lipopeptides with antitumor activity in the genome of the marine Streptomyces PHM034.</title>
        <authorList>
            <person name="Ceniceros A."/>
            <person name="Canedo L."/>
            <person name="Mendez C."/>
            <person name="Olano C."/>
            <person name="Schleissner C."/>
            <person name="Cuevas C."/>
            <person name="De La Calle F."/>
            <person name="Salas J.A."/>
        </authorList>
    </citation>
    <scope>NUCLEOTIDE SEQUENCE [LARGE SCALE GENOMIC DNA]</scope>
    <source>
        <strain evidence="5 6">PHM034</strain>
    </source>
</reference>
<dbReference type="CDD" id="cd12117">
    <property type="entry name" value="A_NRPS_Srf_like"/>
    <property type="match status" value="1"/>
</dbReference>
<dbReference type="FunFam" id="3.40.50.980:FF:000001">
    <property type="entry name" value="Non-ribosomal peptide synthetase"/>
    <property type="match status" value="1"/>
</dbReference>
<dbReference type="GO" id="GO:0009239">
    <property type="term" value="P:enterobactin biosynthetic process"/>
    <property type="evidence" value="ECO:0007669"/>
    <property type="project" value="TreeGrafter"/>
</dbReference>
<dbReference type="PROSITE" id="PS00455">
    <property type="entry name" value="AMP_BINDING"/>
    <property type="match status" value="1"/>
</dbReference>
<dbReference type="GO" id="GO:0047527">
    <property type="term" value="F:2,3-dihydroxybenzoate-serine ligase activity"/>
    <property type="evidence" value="ECO:0007669"/>
    <property type="project" value="TreeGrafter"/>
</dbReference>
<dbReference type="GO" id="GO:0009366">
    <property type="term" value="C:enterobactin synthetase complex"/>
    <property type="evidence" value="ECO:0007669"/>
    <property type="project" value="TreeGrafter"/>
</dbReference>
<dbReference type="InterPro" id="IPR000873">
    <property type="entry name" value="AMP-dep_synth/lig_dom"/>
</dbReference>
<evidence type="ECO:0000313" key="5">
    <source>
        <dbReference type="EMBL" id="MBR8638279.1"/>
    </source>
</evidence>
<dbReference type="EMBL" id="JAGTPG010000001">
    <property type="protein sequence ID" value="MBR8638279.1"/>
    <property type="molecule type" value="Genomic_DNA"/>
</dbReference>
<keyword evidence="6" id="KW-1185">Reference proteome</keyword>
<gene>
    <name evidence="5" type="ORF">KEF29_00655</name>
</gene>
<keyword evidence="3" id="KW-0597">Phosphoprotein</keyword>
<dbReference type="InterPro" id="IPR020845">
    <property type="entry name" value="AMP-binding_CS"/>
</dbReference>
<proteinExistence type="predicted"/>
<evidence type="ECO:0000256" key="1">
    <source>
        <dbReference type="ARBA" id="ARBA00001957"/>
    </source>
</evidence>
<dbReference type="FunFam" id="2.30.38.10:FF:000001">
    <property type="entry name" value="Non-ribosomal peptide synthetase PvdI"/>
    <property type="match status" value="1"/>
</dbReference>
<dbReference type="Gene3D" id="3.30.559.30">
    <property type="entry name" value="Nonribosomal peptide synthetase, condensation domain"/>
    <property type="match status" value="1"/>
</dbReference>
<sequence length="625" mass="67037">MLRHSSYLIADIKRETGGSGSTRSPLGVILNIINLPREGLDFAGSPASFLGGSFPSLDELMISLIDGGGEDSGLQLRFDAPATQYAPSDVEALSRQLLALIRTLVADPGARVGALTVPDIEGHQRRMLEWNDTEVAVPDLTVTTLFERQVAATPDAVAMITDNVPWTYRELDARANRLAHELLHRGAGPETVVGIGLPRSPDLVVSILAVLKTGGTYLPIDPTHPADRVGFILREADAKLLVTIARLVDGLPADGPPHLVLDDPATATAMSEQPATTVPRSLDHPDQAAYIMYTSGSSGLPKGIAVTHRGITGLGLDRRWQEGTHDRMLLHSPQTFDLWTFEMWVPLLRGGLVVLAPPRELDADTLAKLLAENAVTSVWLTAGLFGAIAEERPDSFTGVREVWAGGDVVPPTGVANVLRACPGTSVVNGYGPTEATVFGTCHRITSPSQIGEVVPIGAPMDNMRAYVLDGALRPVPPGVAGELYLAGTGLARGYLGPKGLTATRFVPDPFGPVGERMYRTGDLVRWTDNGILEFLGRIDFQVKVRGFRIEPAEVESVLTSHPAVTRTLVLARSTRGVAPDWSPTSCPYRPAPATRTSMCMRVCRWRSCGGSSRTGCRSSWSRPRS</sequence>
<protein>
    <submittedName>
        <fullName evidence="5">Amino acid adenylation domain-containing protein</fullName>
    </submittedName>
</protein>
<evidence type="ECO:0000313" key="6">
    <source>
        <dbReference type="Proteomes" id="UP000682308"/>
    </source>
</evidence>
<dbReference type="PANTHER" id="PTHR45527">
    <property type="entry name" value="NONRIBOSOMAL PEPTIDE SYNTHETASE"/>
    <property type="match status" value="1"/>
</dbReference>
<dbReference type="Gene3D" id="3.30.300.30">
    <property type="match status" value="1"/>
</dbReference>
<feature type="domain" description="AMP-dependent synthetase/ligase" evidence="4">
    <location>
        <begin position="146"/>
        <end position="495"/>
    </location>
</feature>
<dbReference type="Gene3D" id="2.30.38.10">
    <property type="entry name" value="Luciferase, Domain 3"/>
    <property type="match status" value="1"/>
</dbReference>
<name>A0A941J3P9_9ACTN</name>
<comment type="cofactor">
    <cofactor evidence="1">
        <name>pantetheine 4'-phosphate</name>
        <dbReference type="ChEBI" id="CHEBI:47942"/>
    </cofactor>
</comment>
<accession>A0A941J3P9</accession>
<dbReference type="InterPro" id="IPR045851">
    <property type="entry name" value="AMP-bd_C_sf"/>
</dbReference>
<dbReference type="GO" id="GO:0005829">
    <property type="term" value="C:cytosol"/>
    <property type="evidence" value="ECO:0007669"/>
    <property type="project" value="TreeGrafter"/>
</dbReference>
<keyword evidence="2" id="KW-0596">Phosphopantetheine</keyword>
<evidence type="ECO:0000259" key="4">
    <source>
        <dbReference type="Pfam" id="PF00501"/>
    </source>
</evidence>
<dbReference type="Pfam" id="PF00501">
    <property type="entry name" value="AMP-binding"/>
    <property type="match status" value="1"/>
</dbReference>
<evidence type="ECO:0000256" key="3">
    <source>
        <dbReference type="ARBA" id="ARBA00022553"/>
    </source>
</evidence>
<comment type="caution">
    <text evidence="5">The sequence shown here is derived from an EMBL/GenBank/DDBJ whole genome shotgun (WGS) entry which is preliminary data.</text>
</comment>
<dbReference type="Gene3D" id="3.40.50.980">
    <property type="match status" value="2"/>
</dbReference>
<dbReference type="GO" id="GO:0031177">
    <property type="term" value="F:phosphopantetheine binding"/>
    <property type="evidence" value="ECO:0007669"/>
    <property type="project" value="TreeGrafter"/>
</dbReference>
<dbReference type="PANTHER" id="PTHR45527:SF1">
    <property type="entry name" value="FATTY ACID SYNTHASE"/>
    <property type="match status" value="1"/>
</dbReference>
<dbReference type="SUPFAM" id="SSF56801">
    <property type="entry name" value="Acetyl-CoA synthetase-like"/>
    <property type="match status" value="1"/>
</dbReference>
<dbReference type="InterPro" id="IPR010071">
    <property type="entry name" value="AA_adenyl_dom"/>
</dbReference>
<dbReference type="Proteomes" id="UP000682308">
    <property type="component" value="Unassembled WGS sequence"/>
</dbReference>
<dbReference type="NCBIfam" id="TIGR01733">
    <property type="entry name" value="AA-adenyl-dom"/>
    <property type="match status" value="1"/>
</dbReference>